<evidence type="ECO:0000313" key="2">
    <source>
        <dbReference type="EMBL" id="KAH9362650.1"/>
    </source>
</evidence>
<feature type="region of interest" description="Disordered" evidence="1">
    <location>
        <begin position="60"/>
        <end position="94"/>
    </location>
</feature>
<reference evidence="2 3" key="1">
    <citation type="journal article" date="2020" name="Cell">
        <title>Large-Scale Comparative Analyses of Tick Genomes Elucidate Their Genetic Diversity and Vector Capacities.</title>
        <authorList>
            <consortium name="Tick Genome and Microbiome Consortium (TIGMIC)"/>
            <person name="Jia N."/>
            <person name="Wang J."/>
            <person name="Shi W."/>
            <person name="Du L."/>
            <person name="Sun Y."/>
            <person name="Zhan W."/>
            <person name="Jiang J.F."/>
            <person name="Wang Q."/>
            <person name="Zhang B."/>
            <person name="Ji P."/>
            <person name="Bell-Sakyi L."/>
            <person name="Cui X.M."/>
            <person name="Yuan T.T."/>
            <person name="Jiang B.G."/>
            <person name="Yang W.F."/>
            <person name="Lam T.T."/>
            <person name="Chang Q.C."/>
            <person name="Ding S.J."/>
            <person name="Wang X.J."/>
            <person name="Zhu J.G."/>
            <person name="Ruan X.D."/>
            <person name="Zhao L."/>
            <person name="Wei J.T."/>
            <person name="Ye R.Z."/>
            <person name="Que T.C."/>
            <person name="Du C.H."/>
            <person name="Zhou Y.H."/>
            <person name="Cheng J.X."/>
            <person name="Dai P.F."/>
            <person name="Guo W.B."/>
            <person name="Han X.H."/>
            <person name="Huang E.J."/>
            <person name="Li L.F."/>
            <person name="Wei W."/>
            <person name="Gao Y.C."/>
            <person name="Liu J.Z."/>
            <person name="Shao H.Z."/>
            <person name="Wang X."/>
            <person name="Wang C.C."/>
            <person name="Yang T.C."/>
            <person name="Huo Q.B."/>
            <person name="Li W."/>
            <person name="Chen H.Y."/>
            <person name="Chen S.E."/>
            <person name="Zhou L.G."/>
            <person name="Ni X.B."/>
            <person name="Tian J.H."/>
            <person name="Sheng Y."/>
            <person name="Liu T."/>
            <person name="Pan Y.S."/>
            <person name="Xia L.Y."/>
            <person name="Li J."/>
            <person name="Zhao F."/>
            <person name="Cao W.C."/>
        </authorList>
    </citation>
    <scope>NUCLEOTIDE SEQUENCE [LARGE SCALE GENOMIC DNA]</scope>
    <source>
        <strain evidence="2">HaeL-2018</strain>
    </source>
</reference>
<evidence type="ECO:0000313" key="3">
    <source>
        <dbReference type="Proteomes" id="UP000821853"/>
    </source>
</evidence>
<dbReference type="AlphaFoldDB" id="A0A9J6FHX3"/>
<organism evidence="2 3">
    <name type="scientific">Haemaphysalis longicornis</name>
    <name type="common">Bush tick</name>
    <dbReference type="NCBI Taxonomy" id="44386"/>
    <lineage>
        <taxon>Eukaryota</taxon>
        <taxon>Metazoa</taxon>
        <taxon>Ecdysozoa</taxon>
        <taxon>Arthropoda</taxon>
        <taxon>Chelicerata</taxon>
        <taxon>Arachnida</taxon>
        <taxon>Acari</taxon>
        <taxon>Parasitiformes</taxon>
        <taxon>Ixodida</taxon>
        <taxon>Ixodoidea</taxon>
        <taxon>Ixodidae</taxon>
        <taxon>Haemaphysalinae</taxon>
        <taxon>Haemaphysalis</taxon>
    </lineage>
</organism>
<sequence>MEEMQRKLTAGHVFVNLQLCGIVTVSALHSFVNNTRHVAPFEKKKKKTYAFPAHGATQADFLPATSGTEPGRRQKESGYSGGEPQRKRQRYASSRSRAAAIRAVVISSAGSFIITGRLNHARRTPRTPALILASSLKDYKIAADMKRGRGMADRGLNVGTYGTLLPAHTYFGLRGAAVNSARGPRDPGGGRRYLYLLPNAADSPGAVLEAAGGASPFIHVSKGFPCSHSRLWRAFVLLHLAPSTFICAAFPSGDPPPISGIACDGREQPPTYSVLCSILKTGNVRLRMATLEWNEPKGSGKK</sequence>
<comment type="caution">
    <text evidence="2">The sequence shown here is derived from an EMBL/GenBank/DDBJ whole genome shotgun (WGS) entry which is preliminary data.</text>
</comment>
<gene>
    <name evidence="2" type="ORF">HPB48_001253</name>
</gene>
<evidence type="ECO:0000256" key="1">
    <source>
        <dbReference type="SAM" id="MobiDB-lite"/>
    </source>
</evidence>
<name>A0A9J6FHX3_HAELO</name>
<protein>
    <submittedName>
        <fullName evidence="2">Uncharacterized protein</fullName>
    </submittedName>
</protein>
<dbReference type="VEuPathDB" id="VectorBase:HLOH_051523"/>
<keyword evidence="3" id="KW-1185">Reference proteome</keyword>
<dbReference type="Proteomes" id="UP000821853">
    <property type="component" value="Chromosome 1"/>
</dbReference>
<accession>A0A9J6FHX3</accession>
<dbReference type="EMBL" id="JABSTR010000001">
    <property type="protein sequence ID" value="KAH9362650.1"/>
    <property type="molecule type" value="Genomic_DNA"/>
</dbReference>
<proteinExistence type="predicted"/>